<gene>
    <name evidence="2" type="ORF">SAMN05660909_01876</name>
</gene>
<feature type="transmembrane region" description="Helical" evidence="1">
    <location>
        <begin position="118"/>
        <end position="139"/>
    </location>
</feature>
<feature type="transmembrane region" description="Helical" evidence="1">
    <location>
        <begin position="93"/>
        <end position="112"/>
    </location>
</feature>
<feature type="transmembrane region" description="Helical" evidence="1">
    <location>
        <begin position="36"/>
        <end position="57"/>
    </location>
</feature>
<reference evidence="3" key="1">
    <citation type="submission" date="2016-10" db="EMBL/GenBank/DDBJ databases">
        <authorList>
            <person name="Varghese N."/>
            <person name="Submissions S."/>
        </authorList>
    </citation>
    <scope>NUCLEOTIDE SEQUENCE [LARGE SCALE GENOMIC DNA]</scope>
    <source>
        <strain evidence="3">DSM 23920</strain>
    </source>
</reference>
<keyword evidence="3" id="KW-1185">Reference proteome</keyword>
<evidence type="ECO:0000313" key="3">
    <source>
        <dbReference type="Proteomes" id="UP000199656"/>
    </source>
</evidence>
<dbReference type="EMBL" id="FNRL01000007">
    <property type="protein sequence ID" value="SEA43008.1"/>
    <property type="molecule type" value="Genomic_DNA"/>
</dbReference>
<evidence type="ECO:0008006" key="4">
    <source>
        <dbReference type="Google" id="ProtNLM"/>
    </source>
</evidence>
<keyword evidence="1" id="KW-0812">Transmembrane</keyword>
<dbReference type="AlphaFoldDB" id="A0A1H4B4S5"/>
<sequence>MELFRILFFVMLGIEILLLIPFTWKYKTLDKTSKTIYYYLISSIVFAIGSTVIAKLSKDSNNMWFFAIMYFIQFLILSLFYSAVIKNVKIRKAINILPIPVLIVFILDLLKLEGIQNYNSLFTTLRSFILLVYAIIFFLQLLNDSELIENAIFINSLADFWYNSGLFLYLCSSFLFSLTYNYLASRGPLPEATLSISFIGGILQLILFYIGFLKLVKRR</sequence>
<name>A0A1H4B4S5_9BACT</name>
<accession>A0A1H4B4S5</accession>
<feature type="transmembrane region" description="Helical" evidence="1">
    <location>
        <begin position="6"/>
        <end position="24"/>
    </location>
</feature>
<organism evidence="2 3">
    <name type="scientific">Chitinophaga terrae</name>
    <name type="common">ex Kim and Jung 2007</name>
    <dbReference type="NCBI Taxonomy" id="408074"/>
    <lineage>
        <taxon>Bacteria</taxon>
        <taxon>Pseudomonadati</taxon>
        <taxon>Bacteroidota</taxon>
        <taxon>Chitinophagia</taxon>
        <taxon>Chitinophagales</taxon>
        <taxon>Chitinophagaceae</taxon>
        <taxon>Chitinophaga</taxon>
    </lineage>
</organism>
<keyword evidence="1" id="KW-0472">Membrane</keyword>
<feature type="transmembrane region" description="Helical" evidence="1">
    <location>
        <begin position="63"/>
        <end position="81"/>
    </location>
</feature>
<dbReference type="OrthoDB" id="671105at2"/>
<proteinExistence type="predicted"/>
<feature type="transmembrane region" description="Helical" evidence="1">
    <location>
        <begin position="160"/>
        <end position="180"/>
    </location>
</feature>
<keyword evidence="1" id="KW-1133">Transmembrane helix</keyword>
<evidence type="ECO:0000313" key="2">
    <source>
        <dbReference type="EMBL" id="SEA43008.1"/>
    </source>
</evidence>
<dbReference type="STRING" id="408074.SAMN05660909_01876"/>
<dbReference type="Proteomes" id="UP000199656">
    <property type="component" value="Unassembled WGS sequence"/>
</dbReference>
<protein>
    <recommendedName>
        <fullName evidence="4">YhhN-like protein</fullName>
    </recommendedName>
</protein>
<evidence type="ECO:0000256" key="1">
    <source>
        <dbReference type="SAM" id="Phobius"/>
    </source>
</evidence>
<feature type="transmembrane region" description="Helical" evidence="1">
    <location>
        <begin position="192"/>
        <end position="213"/>
    </location>
</feature>